<comment type="caution">
    <text evidence="10">The sequence shown here is derived from an EMBL/GenBank/DDBJ whole genome shotgun (WGS) entry which is preliminary data.</text>
</comment>
<dbReference type="Proteomes" id="UP000681722">
    <property type="component" value="Unassembled WGS sequence"/>
</dbReference>
<evidence type="ECO:0000313" key="10">
    <source>
        <dbReference type="EMBL" id="CAF1335639.1"/>
    </source>
</evidence>
<comment type="similarity">
    <text evidence="7 8">Belongs to the cytochrome b5 family.</text>
</comment>
<dbReference type="OrthoDB" id="260519at2759"/>
<gene>
    <name evidence="10" type="ORF">GPM918_LOCUS30172</name>
    <name evidence="11" type="ORF">SRO942_LOCUS30777</name>
</gene>
<dbReference type="GO" id="GO:0016020">
    <property type="term" value="C:membrane"/>
    <property type="evidence" value="ECO:0007669"/>
    <property type="project" value="UniProtKB-SubCell"/>
</dbReference>
<evidence type="ECO:0000256" key="7">
    <source>
        <dbReference type="ARBA" id="ARBA00038168"/>
    </source>
</evidence>
<evidence type="ECO:0000256" key="2">
    <source>
        <dbReference type="ARBA" id="ARBA00022617"/>
    </source>
</evidence>
<dbReference type="PANTHER" id="PTHR19359">
    <property type="entry name" value="CYTOCHROME B5"/>
    <property type="match status" value="1"/>
</dbReference>
<keyword evidence="5 8" id="KW-0408">Iron</keyword>
<dbReference type="AlphaFoldDB" id="A0A815G8T7"/>
<dbReference type="EMBL" id="CAJOBC010055738">
    <property type="protein sequence ID" value="CAF4192607.1"/>
    <property type="molecule type" value="Genomic_DNA"/>
</dbReference>
<evidence type="ECO:0000256" key="5">
    <source>
        <dbReference type="ARBA" id="ARBA00023004"/>
    </source>
</evidence>
<evidence type="ECO:0000313" key="11">
    <source>
        <dbReference type="EMBL" id="CAF4192607.1"/>
    </source>
</evidence>
<accession>A0A815G8T7</accession>
<evidence type="ECO:0000256" key="8">
    <source>
        <dbReference type="RuleBase" id="RU362121"/>
    </source>
</evidence>
<dbReference type="PROSITE" id="PS50255">
    <property type="entry name" value="CYTOCHROME_B5_2"/>
    <property type="match status" value="1"/>
</dbReference>
<dbReference type="GO" id="GO:0046872">
    <property type="term" value="F:metal ion binding"/>
    <property type="evidence" value="ECO:0007669"/>
    <property type="project" value="UniProtKB-UniRule"/>
</dbReference>
<reference evidence="10" key="1">
    <citation type="submission" date="2021-02" db="EMBL/GenBank/DDBJ databases">
        <authorList>
            <person name="Nowell W R."/>
        </authorList>
    </citation>
    <scope>NUCLEOTIDE SEQUENCE</scope>
</reference>
<dbReference type="InterPro" id="IPR050668">
    <property type="entry name" value="Cytochrome_b5"/>
</dbReference>
<dbReference type="Proteomes" id="UP000663829">
    <property type="component" value="Unassembled WGS sequence"/>
</dbReference>
<keyword evidence="2 8" id="KW-0349">Heme</keyword>
<organism evidence="10 12">
    <name type="scientific">Didymodactylos carnosus</name>
    <dbReference type="NCBI Taxonomy" id="1234261"/>
    <lineage>
        <taxon>Eukaryota</taxon>
        <taxon>Metazoa</taxon>
        <taxon>Spiralia</taxon>
        <taxon>Gnathifera</taxon>
        <taxon>Rotifera</taxon>
        <taxon>Eurotatoria</taxon>
        <taxon>Bdelloidea</taxon>
        <taxon>Philodinida</taxon>
        <taxon>Philodinidae</taxon>
        <taxon>Didymodactylos</taxon>
    </lineage>
</organism>
<dbReference type="InterPro" id="IPR001199">
    <property type="entry name" value="Cyt_B5-like_heme/steroid-bd"/>
</dbReference>
<dbReference type="SUPFAM" id="SSF55856">
    <property type="entry name" value="Cytochrome b5-like heme/steroid binding domain"/>
    <property type="match status" value="1"/>
</dbReference>
<evidence type="ECO:0000256" key="4">
    <source>
        <dbReference type="ARBA" id="ARBA00022723"/>
    </source>
</evidence>
<keyword evidence="12" id="KW-1185">Reference proteome</keyword>
<feature type="domain" description="Cytochrome b5 heme-binding" evidence="9">
    <location>
        <begin position="33"/>
        <end position="109"/>
    </location>
</feature>
<keyword evidence="6" id="KW-0472">Membrane</keyword>
<sequence>MLFFPCYEVINVLHILNNLQSIILNNLLTQSKRKEYTLKEVSNHYRENDCWMIIRDIVYDLTNFIKEHPGGHDIMMEYAGSDATMAFTDKPHSKHASRLLQKYIVGELVFEERMYDNMSQELTITEQEW</sequence>
<name>A0A815G8T7_9BILA</name>
<dbReference type="InterPro" id="IPR018506">
    <property type="entry name" value="Cyt_B5_heme-BS"/>
</dbReference>
<dbReference type="InterPro" id="IPR036400">
    <property type="entry name" value="Cyt_B5-like_heme/steroid_sf"/>
</dbReference>
<evidence type="ECO:0000259" key="9">
    <source>
        <dbReference type="PROSITE" id="PS50255"/>
    </source>
</evidence>
<protein>
    <recommendedName>
        <fullName evidence="9">Cytochrome b5 heme-binding domain-containing protein</fullName>
    </recommendedName>
</protein>
<proteinExistence type="inferred from homology"/>
<evidence type="ECO:0000256" key="1">
    <source>
        <dbReference type="ARBA" id="ARBA00004370"/>
    </source>
</evidence>
<dbReference type="PRINTS" id="PR00363">
    <property type="entry name" value="CYTOCHROMEB5"/>
</dbReference>
<dbReference type="SMART" id="SM01117">
    <property type="entry name" value="Cyt-b5"/>
    <property type="match status" value="1"/>
</dbReference>
<evidence type="ECO:0000256" key="3">
    <source>
        <dbReference type="ARBA" id="ARBA00022692"/>
    </source>
</evidence>
<dbReference type="Pfam" id="PF00173">
    <property type="entry name" value="Cyt-b5"/>
    <property type="match status" value="1"/>
</dbReference>
<dbReference type="FunFam" id="3.10.120.10:FF:000002">
    <property type="entry name" value="Cytochrome b5 type B"/>
    <property type="match status" value="1"/>
</dbReference>
<keyword evidence="3" id="KW-0812">Transmembrane</keyword>
<dbReference type="GO" id="GO:0020037">
    <property type="term" value="F:heme binding"/>
    <property type="evidence" value="ECO:0007669"/>
    <property type="project" value="UniProtKB-UniRule"/>
</dbReference>
<keyword evidence="4 8" id="KW-0479">Metal-binding</keyword>
<dbReference type="Gene3D" id="3.10.120.10">
    <property type="entry name" value="Cytochrome b5-like heme/steroid binding domain"/>
    <property type="match status" value="1"/>
</dbReference>
<evidence type="ECO:0000256" key="6">
    <source>
        <dbReference type="ARBA" id="ARBA00023136"/>
    </source>
</evidence>
<dbReference type="PROSITE" id="PS00191">
    <property type="entry name" value="CYTOCHROME_B5_1"/>
    <property type="match status" value="1"/>
</dbReference>
<comment type="subcellular location">
    <subcellularLocation>
        <location evidence="1">Membrane</location>
    </subcellularLocation>
</comment>
<evidence type="ECO:0000313" key="12">
    <source>
        <dbReference type="Proteomes" id="UP000663829"/>
    </source>
</evidence>
<dbReference type="EMBL" id="CAJNOQ010014133">
    <property type="protein sequence ID" value="CAF1335639.1"/>
    <property type="molecule type" value="Genomic_DNA"/>
</dbReference>